<feature type="compositionally biased region" description="Gly residues" evidence="1">
    <location>
        <begin position="100"/>
        <end position="122"/>
    </location>
</feature>
<sequence>MSEPLPNPATVDPSGPDQGTSTSVLERQETTEQVEPGDHERFAHYVRKEKIMESAMSGKPVIALCGKVWVPGRDPNKFPVCPVCKEIYEGLREPQDGDDAGSGKGSGDGGSGRRFGFGRGGK</sequence>
<proteinExistence type="predicted"/>
<evidence type="ECO:0000313" key="2">
    <source>
        <dbReference type="EMBL" id="MDM7832577.1"/>
    </source>
</evidence>
<protein>
    <submittedName>
        <fullName evidence="2">DUF3039 domain-containing protein</fullName>
    </submittedName>
</protein>
<name>A0ABT7SAC5_9CELL</name>
<accession>A0ABT7SAC5</accession>
<dbReference type="Pfam" id="PF11238">
    <property type="entry name" value="DUF3039"/>
    <property type="match status" value="1"/>
</dbReference>
<evidence type="ECO:0000256" key="1">
    <source>
        <dbReference type="SAM" id="MobiDB-lite"/>
    </source>
</evidence>
<comment type="caution">
    <text evidence="2">The sequence shown here is derived from an EMBL/GenBank/DDBJ whole genome shotgun (WGS) entry which is preliminary data.</text>
</comment>
<dbReference type="InterPro" id="IPR021400">
    <property type="entry name" value="DUF3039"/>
</dbReference>
<gene>
    <name evidence="2" type="ORF">QRT05_14645</name>
</gene>
<dbReference type="EMBL" id="JAUCGR010000004">
    <property type="protein sequence ID" value="MDM7832577.1"/>
    <property type="molecule type" value="Genomic_DNA"/>
</dbReference>
<organism evidence="2 3">
    <name type="scientific">Cellulomonas edaphi</name>
    <dbReference type="NCBI Taxonomy" id="3053468"/>
    <lineage>
        <taxon>Bacteria</taxon>
        <taxon>Bacillati</taxon>
        <taxon>Actinomycetota</taxon>
        <taxon>Actinomycetes</taxon>
        <taxon>Micrococcales</taxon>
        <taxon>Cellulomonadaceae</taxon>
        <taxon>Cellulomonas</taxon>
    </lineage>
</organism>
<dbReference type="Proteomes" id="UP001321453">
    <property type="component" value="Unassembled WGS sequence"/>
</dbReference>
<feature type="region of interest" description="Disordered" evidence="1">
    <location>
        <begin position="1"/>
        <end position="42"/>
    </location>
</feature>
<feature type="region of interest" description="Disordered" evidence="1">
    <location>
        <begin position="92"/>
        <end position="122"/>
    </location>
</feature>
<feature type="compositionally biased region" description="Basic and acidic residues" evidence="1">
    <location>
        <begin position="26"/>
        <end position="42"/>
    </location>
</feature>
<reference evidence="2 3" key="1">
    <citation type="submission" date="2023-06" db="EMBL/GenBank/DDBJ databases">
        <title>Cellulomonas sp. MW9 Whole genome sequence.</title>
        <authorList>
            <person name="Park S."/>
        </authorList>
    </citation>
    <scope>NUCLEOTIDE SEQUENCE [LARGE SCALE GENOMIC DNA]</scope>
    <source>
        <strain evidence="2 3">MW9</strain>
    </source>
</reference>
<evidence type="ECO:0000313" key="3">
    <source>
        <dbReference type="Proteomes" id="UP001321453"/>
    </source>
</evidence>
<dbReference type="RefSeq" id="WP_289448081.1">
    <property type="nucleotide sequence ID" value="NZ_JAUCGR010000004.1"/>
</dbReference>
<keyword evidence="3" id="KW-1185">Reference proteome</keyword>